<organism evidence="1">
    <name type="scientific">marine sediment metagenome</name>
    <dbReference type="NCBI Taxonomy" id="412755"/>
    <lineage>
        <taxon>unclassified sequences</taxon>
        <taxon>metagenomes</taxon>
        <taxon>ecological metagenomes</taxon>
    </lineage>
</organism>
<reference evidence="1" key="1">
    <citation type="journal article" date="2015" name="Nature">
        <title>Complex archaea that bridge the gap between prokaryotes and eukaryotes.</title>
        <authorList>
            <person name="Spang A."/>
            <person name="Saw J.H."/>
            <person name="Jorgensen S.L."/>
            <person name="Zaremba-Niedzwiedzka K."/>
            <person name="Martijn J."/>
            <person name="Lind A.E."/>
            <person name="van Eijk R."/>
            <person name="Schleper C."/>
            <person name="Guy L."/>
            <person name="Ettema T.J."/>
        </authorList>
    </citation>
    <scope>NUCLEOTIDE SEQUENCE</scope>
</reference>
<gene>
    <name evidence="1" type="ORF">LCGC14_1584330</name>
</gene>
<accession>A0A0F9LG83</accession>
<dbReference type="EMBL" id="LAZR01012502">
    <property type="protein sequence ID" value="KKM26490.1"/>
    <property type="molecule type" value="Genomic_DNA"/>
</dbReference>
<comment type="caution">
    <text evidence="1">The sequence shown here is derived from an EMBL/GenBank/DDBJ whole genome shotgun (WGS) entry which is preliminary data.</text>
</comment>
<dbReference type="AlphaFoldDB" id="A0A0F9LG83"/>
<name>A0A0F9LG83_9ZZZZ</name>
<proteinExistence type="predicted"/>
<sequence length="100" mass="11660">MTISCRHLINSYSNQNPTDREINLYRLWKCSRCEKWYSFARYCVCKNWHGCMPQIVNAQVFCNNQSAGPKYKGAKFKFCPWCGRKLSTLKGGLNNGRPEI</sequence>
<evidence type="ECO:0000313" key="1">
    <source>
        <dbReference type="EMBL" id="KKM26490.1"/>
    </source>
</evidence>
<protein>
    <submittedName>
        <fullName evidence="1">Uncharacterized protein</fullName>
    </submittedName>
</protein>